<proteinExistence type="predicted"/>
<evidence type="ECO:0000313" key="1">
    <source>
        <dbReference type="EMBL" id="PRQ30298.1"/>
    </source>
</evidence>
<dbReference type="Gramene" id="PRQ30298">
    <property type="protein sequence ID" value="PRQ30298"/>
    <property type="gene ID" value="RchiOBHm_Chr5g0023091"/>
</dbReference>
<gene>
    <name evidence="1" type="ORF">RchiOBHm_Chr5g0023091</name>
</gene>
<reference evidence="1 2" key="1">
    <citation type="journal article" date="2018" name="Nat. Genet.">
        <title>The Rosa genome provides new insights in the design of modern roses.</title>
        <authorList>
            <person name="Bendahmane M."/>
        </authorList>
    </citation>
    <scope>NUCLEOTIDE SEQUENCE [LARGE SCALE GENOMIC DNA]</scope>
    <source>
        <strain evidence="2">cv. Old Blush</strain>
    </source>
</reference>
<organism evidence="1 2">
    <name type="scientific">Rosa chinensis</name>
    <name type="common">China rose</name>
    <dbReference type="NCBI Taxonomy" id="74649"/>
    <lineage>
        <taxon>Eukaryota</taxon>
        <taxon>Viridiplantae</taxon>
        <taxon>Streptophyta</taxon>
        <taxon>Embryophyta</taxon>
        <taxon>Tracheophyta</taxon>
        <taxon>Spermatophyta</taxon>
        <taxon>Magnoliopsida</taxon>
        <taxon>eudicotyledons</taxon>
        <taxon>Gunneridae</taxon>
        <taxon>Pentapetalae</taxon>
        <taxon>rosids</taxon>
        <taxon>fabids</taxon>
        <taxon>Rosales</taxon>
        <taxon>Rosaceae</taxon>
        <taxon>Rosoideae</taxon>
        <taxon>Rosoideae incertae sedis</taxon>
        <taxon>Rosa</taxon>
    </lineage>
</organism>
<keyword evidence="2" id="KW-1185">Reference proteome</keyword>
<accession>A0A2P6Q7Y0</accession>
<sequence length="105" mass="11989">MCFLVFAESPLLNGDDVPVQKISKPVSRKIKVCVWLQFCCSWSTVSFLRGRASTVRVRSSGVSLDLTSFKRLWTRRAPTSSWDSLCLVARTFAELLENHNRYSML</sequence>
<dbReference type="EMBL" id="PDCK01000043">
    <property type="protein sequence ID" value="PRQ30298.1"/>
    <property type="molecule type" value="Genomic_DNA"/>
</dbReference>
<protein>
    <submittedName>
        <fullName evidence="1">Uncharacterized protein</fullName>
    </submittedName>
</protein>
<dbReference type="AlphaFoldDB" id="A0A2P6Q7Y0"/>
<dbReference type="Proteomes" id="UP000238479">
    <property type="component" value="Chromosome 5"/>
</dbReference>
<name>A0A2P6Q7Y0_ROSCH</name>
<comment type="caution">
    <text evidence="1">The sequence shown here is derived from an EMBL/GenBank/DDBJ whole genome shotgun (WGS) entry which is preliminary data.</text>
</comment>
<evidence type="ECO:0000313" key="2">
    <source>
        <dbReference type="Proteomes" id="UP000238479"/>
    </source>
</evidence>